<dbReference type="EMBL" id="JAKUCV010003601">
    <property type="protein sequence ID" value="KAJ4838282.1"/>
    <property type="molecule type" value="Genomic_DNA"/>
</dbReference>
<gene>
    <name evidence="4" type="ORF">Tsubulata_035051</name>
</gene>
<reference evidence="4" key="2">
    <citation type="journal article" date="2023" name="Plants (Basel)">
        <title>Annotation of the Turnera subulata (Passifloraceae) Draft Genome Reveals the S-Locus Evolved after the Divergence of Turneroideae from Passifloroideae in a Stepwise Manner.</title>
        <authorList>
            <person name="Henning P.M."/>
            <person name="Roalson E.H."/>
            <person name="Mir W."/>
            <person name="McCubbin A.G."/>
            <person name="Shore J.S."/>
        </authorList>
    </citation>
    <scope>NUCLEOTIDE SEQUENCE</scope>
    <source>
        <strain evidence="4">F60SS</strain>
    </source>
</reference>
<feature type="region of interest" description="Disordered" evidence="2">
    <location>
        <begin position="308"/>
        <end position="327"/>
    </location>
</feature>
<feature type="compositionally biased region" description="Polar residues" evidence="2">
    <location>
        <begin position="447"/>
        <end position="469"/>
    </location>
</feature>
<reference evidence="4" key="1">
    <citation type="submission" date="2022-02" db="EMBL/GenBank/DDBJ databases">
        <authorList>
            <person name="Henning P.M."/>
            <person name="McCubbin A.G."/>
            <person name="Shore J.S."/>
        </authorList>
    </citation>
    <scope>NUCLEOTIDE SEQUENCE</scope>
    <source>
        <strain evidence="4">F60SS</strain>
        <tissue evidence="4">Leaves</tissue>
    </source>
</reference>
<dbReference type="GO" id="GO:0003676">
    <property type="term" value="F:nucleic acid binding"/>
    <property type="evidence" value="ECO:0007669"/>
    <property type="project" value="InterPro"/>
</dbReference>
<dbReference type="PANTHER" id="PTHR31286">
    <property type="entry name" value="GLYCINE-RICH CELL WALL STRUCTURAL PROTEIN 1.8-LIKE"/>
    <property type="match status" value="1"/>
</dbReference>
<dbReference type="PROSITE" id="PS50158">
    <property type="entry name" value="ZF_CCHC"/>
    <property type="match status" value="1"/>
</dbReference>
<evidence type="ECO:0000313" key="4">
    <source>
        <dbReference type="EMBL" id="KAJ4838282.1"/>
    </source>
</evidence>
<feature type="compositionally biased region" description="Polar residues" evidence="2">
    <location>
        <begin position="396"/>
        <end position="406"/>
    </location>
</feature>
<sequence length="481" mass="51653">MSALPPQGGGGTVPSTSPPQETEPAKSFRDTVAQGSAWNEPTIETDFVFEAGVVVVTSSPQGPIVRYTKSFCAKLHKNWENTLIIKPWGRTIGYKALSSRLSRLWQSGSGFKLVVLEQNYFMVKFYLHSLAVEHYHLGVLKLVCDQIERTVRIDIPTQQTDRVQFARIAVELDLTKALEARVCFEDIWYHIEYEDLPQICFDCGMAGHNMSACPSRGNGNDASMAAQAPMTTDSAGLAGSNEKGSPKKKGNPGASRSSQLHGVGGSRFDVLADTTEDDISVEPTNHPLTMPRTNLTNTPAAVVPHQTTRRNKGKVVVGSQSGSGSFLKRTRRNEDTFTPVLHTTAPAPPSTSSTPSSVKVLLKHNPESSSRVALSSRVNNNPFTASDTPGKLQFQASTPAAPSFTPTVPAPQPSLSKNQGTGLDIAFDQANKGHVVLNNATSMDSCGISNSSTDPNASMIQVQPGNSRVSDGDHEMCDSTA</sequence>
<keyword evidence="5" id="KW-1185">Reference proteome</keyword>
<dbReference type="Proteomes" id="UP001141552">
    <property type="component" value="Unassembled WGS sequence"/>
</dbReference>
<dbReference type="OrthoDB" id="682893at2759"/>
<dbReference type="AlphaFoldDB" id="A0A9Q0FXC2"/>
<feature type="region of interest" description="Disordered" evidence="2">
    <location>
        <begin position="396"/>
        <end position="420"/>
    </location>
</feature>
<dbReference type="Pfam" id="PF14392">
    <property type="entry name" value="zf-CCHC_4"/>
    <property type="match status" value="1"/>
</dbReference>
<organism evidence="4 5">
    <name type="scientific">Turnera subulata</name>
    <dbReference type="NCBI Taxonomy" id="218843"/>
    <lineage>
        <taxon>Eukaryota</taxon>
        <taxon>Viridiplantae</taxon>
        <taxon>Streptophyta</taxon>
        <taxon>Embryophyta</taxon>
        <taxon>Tracheophyta</taxon>
        <taxon>Spermatophyta</taxon>
        <taxon>Magnoliopsida</taxon>
        <taxon>eudicotyledons</taxon>
        <taxon>Gunneridae</taxon>
        <taxon>Pentapetalae</taxon>
        <taxon>rosids</taxon>
        <taxon>fabids</taxon>
        <taxon>Malpighiales</taxon>
        <taxon>Passifloraceae</taxon>
        <taxon>Turnera</taxon>
    </lineage>
</organism>
<name>A0A9Q0FXC2_9ROSI</name>
<dbReference type="InterPro" id="IPR001878">
    <property type="entry name" value="Znf_CCHC"/>
</dbReference>
<keyword evidence="1" id="KW-0863">Zinc-finger</keyword>
<feature type="region of interest" description="Disordered" evidence="2">
    <location>
        <begin position="232"/>
        <end position="265"/>
    </location>
</feature>
<evidence type="ECO:0000259" key="3">
    <source>
        <dbReference type="PROSITE" id="PS50158"/>
    </source>
</evidence>
<evidence type="ECO:0000313" key="5">
    <source>
        <dbReference type="Proteomes" id="UP001141552"/>
    </source>
</evidence>
<dbReference type="PANTHER" id="PTHR31286:SF99">
    <property type="entry name" value="DUF4283 DOMAIN-CONTAINING PROTEIN"/>
    <property type="match status" value="1"/>
</dbReference>
<proteinExistence type="predicted"/>
<accession>A0A9Q0FXC2</accession>
<feature type="domain" description="CCHC-type" evidence="3">
    <location>
        <begin position="200"/>
        <end position="215"/>
    </location>
</feature>
<dbReference type="InterPro" id="IPR025836">
    <property type="entry name" value="Zn_knuckle_CX2CX4HX4C"/>
</dbReference>
<feature type="region of interest" description="Disordered" evidence="2">
    <location>
        <begin position="1"/>
        <end position="31"/>
    </location>
</feature>
<comment type="caution">
    <text evidence="4">The sequence shown here is derived from an EMBL/GenBank/DDBJ whole genome shotgun (WGS) entry which is preliminary data.</text>
</comment>
<evidence type="ECO:0000256" key="1">
    <source>
        <dbReference type="PROSITE-ProRule" id="PRU00047"/>
    </source>
</evidence>
<evidence type="ECO:0000256" key="2">
    <source>
        <dbReference type="SAM" id="MobiDB-lite"/>
    </source>
</evidence>
<feature type="compositionally biased region" description="Low complexity" evidence="2">
    <location>
        <begin position="314"/>
        <end position="325"/>
    </location>
</feature>
<dbReference type="InterPro" id="IPR040256">
    <property type="entry name" value="At4g02000-like"/>
</dbReference>
<feature type="compositionally biased region" description="Basic and acidic residues" evidence="2">
    <location>
        <begin position="470"/>
        <end position="481"/>
    </location>
</feature>
<protein>
    <recommendedName>
        <fullName evidence="3">CCHC-type domain-containing protein</fullName>
    </recommendedName>
</protein>
<keyword evidence="1" id="KW-0862">Zinc</keyword>
<dbReference type="GO" id="GO:0008270">
    <property type="term" value="F:zinc ion binding"/>
    <property type="evidence" value="ECO:0007669"/>
    <property type="project" value="UniProtKB-KW"/>
</dbReference>
<feature type="region of interest" description="Disordered" evidence="2">
    <location>
        <begin position="447"/>
        <end position="481"/>
    </location>
</feature>
<keyword evidence="1" id="KW-0479">Metal-binding</keyword>